<name>A0AAW9KI76_CLOPF</name>
<dbReference type="PANTHER" id="PTHR42720:SF1">
    <property type="entry name" value="GLYCEROL 3-PHOSPHATE OXIDASE"/>
    <property type="match status" value="1"/>
</dbReference>
<dbReference type="InterPro" id="IPR052745">
    <property type="entry name" value="G3P_Oxidase/Oxidoreductase"/>
</dbReference>
<protein>
    <submittedName>
        <fullName evidence="2">FAD-dependent oxidoreductase</fullName>
    </submittedName>
</protein>
<dbReference type="Proteomes" id="UP001288944">
    <property type="component" value="Unassembled WGS sequence"/>
</dbReference>
<sequence length="253" mass="28084">MQSLNKLKKKLYKQFGNSISVTEKDNIITLSGNLNSWDDVVNAGRICADRKSGRHVVNNITCSSIKAMPMKIPSLRDNVLEGKKIDAIIIGAGIVGCAIARELSKWNLSILLVDKEHDVALHASGRNDGMIHPGIDLKIGQIKQKYNALGNKMYDEICKVLDVPFKRTGQYLGFTSKFMKYILPLAPRHWKRMNVPCSYVSKEELLKREPNLNKNISCGLFFKSAGIVCPYGLTIAYAENAVDNGVKLSLDTA</sequence>
<dbReference type="InterPro" id="IPR006076">
    <property type="entry name" value="FAD-dep_OxRdtase"/>
</dbReference>
<evidence type="ECO:0000313" key="2">
    <source>
        <dbReference type="EMBL" id="MDZ7542479.1"/>
    </source>
</evidence>
<accession>A0AAW9KI76</accession>
<gene>
    <name evidence="2" type="ORF">GNF83_14945</name>
</gene>
<feature type="non-terminal residue" evidence="2">
    <location>
        <position position="253"/>
    </location>
</feature>
<evidence type="ECO:0000313" key="3">
    <source>
        <dbReference type="Proteomes" id="UP001288944"/>
    </source>
</evidence>
<comment type="caution">
    <text evidence="2">The sequence shown here is derived from an EMBL/GenBank/DDBJ whole genome shotgun (WGS) entry which is preliminary data.</text>
</comment>
<reference evidence="2" key="1">
    <citation type="submission" date="2019-11" db="EMBL/GenBank/DDBJ databases">
        <title>Characterization of Clostridium perfringens isolates from swine manure treated agricultural soils.</title>
        <authorList>
            <person name="Wushke S.T."/>
        </authorList>
    </citation>
    <scope>NUCLEOTIDE SEQUENCE</scope>
    <source>
        <strain evidence="2">X62</strain>
    </source>
</reference>
<organism evidence="2 3">
    <name type="scientific">Clostridium perfringens</name>
    <dbReference type="NCBI Taxonomy" id="1502"/>
    <lineage>
        <taxon>Bacteria</taxon>
        <taxon>Bacillati</taxon>
        <taxon>Bacillota</taxon>
        <taxon>Clostridia</taxon>
        <taxon>Eubacteriales</taxon>
        <taxon>Clostridiaceae</taxon>
        <taxon>Clostridium</taxon>
    </lineage>
</organism>
<dbReference type="SUPFAM" id="SSF51905">
    <property type="entry name" value="FAD/NAD(P)-binding domain"/>
    <property type="match status" value="1"/>
</dbReference>
<dbReference type="PANTHER" id="PTHR42720">
    <property type="entry name" value="GLYCEROL-3-PHOSPHATE DEHYDROGENASE"/>
    <property type="match status" value="1"/>
</dbReference>
<dbReference type="Gene3D" id="3.50.50.60">
    <property type="entry name" value="FAD/NAD(P)-binding domain"/>
    <property type="match status" value="1"/>
</dbReference>
<proteinExistence type="predicted"/>
<dbReference type="InterPro" id="IPR036188">
    <property type="entry name" value="FAD/NAD-bd_sf"/>
</dbReference>
<dbReference type="Gene3D" id="3.30.9.10">
    <property type="entry name" value="D-Amino Acid Oxidase, subunit A, domain 2"/>
    <property type="match status" value="1"/>
</dbReference>
<dbReference type="Pfam" id="PF01266">
    <property type="entry name" value="DAO"/>
    <property type="match status" value="1"/>
</dbReference>
<dbReference type="AlphaFoldDB" id="A0AAW9KI76"/>
<evidence type="ECO:0000259" key="1">
    <source>
        <dbReference type="Pfam" id="PF01266"/>
    </source>
</evidence>
<dbReference type="EMBL" id="WNUR01000192">
    <property type="protein sequence ID" value="MDZ7542479.1"/>
    <property type="molecule type" value="Genomic_DNA"/>
</dbReference>
<feature type="domain" description="FAD dependent oxidoreductase" evidence="1">
    <location>
        <begin position="86"/>
        <end position="250"/>
    </location>
</feature>